<evidence type="ECO:0000256" key="3">
    <source>
        <dbReference type="ARBA" id="ARBA00022827"/>
    </source>
</evidence>
<evidence type="ECO:0000313" key="7">
    <source>
        <dbReference type="EMBL" id="QHN39692.1"/>
    </source>
</evidence>
<keyword evidence="2" id="KW-0285">Flavoprotein</keyword>
<name>A0A857KJ71_9ACTN</name>
<dbReference type="PANTHER" id="PTHR43104:SF4">
    <property type="entry name" value="L-2-HYDROXYGLUTARATE DEHYDROGENASE, MITOCHONDRIAL"/>
    <property type="match status" value="1"/>
</dbReference>
<comment type="similarity">
    <text evidence="5">Belongs to the L2HGDH family.</text>
</comment>
<keyword evidence="3" id="KW-0274">FAD</keyword>
<evidence type="ECO:0000259" key="6">
    <source>
        <dbReference type="Pfam" id="PF01266"/>
    </source>
</evidence>
<dbReference type="Gene3D" id="3.50.50.60">
    <property type="entry name" value="FAD/NAD(P)-binding domain"/>
    <property type="match status" value="1"/>
</dbReference>
<dbReference type="SUPFAM" id="SSF51905">
    <property type="entry name" value="FAD/NAD(P)-binding domain"/>
    <property type="match status" value="1"/>
</dbReference>
<dbReference type="EMBL" id="CP045810">
    <property type="protein sequence ID" value="QHN39692.1"/>
    <property type="molecule type" value="Genomic_DNA"/>
</dbReference>
<comment type="cofactor">
    <cofactor evidence="1">
        <name>FAD</name>
        <dbReference type="ChEBI" id="CHEBI:57692"/>
    </cofactor>
</comment>
<dbReference type="InterPro" id="IPR006076">
    <property type="entry name" value="FAD-dep_OxRdtase"/>
</dbReference>
<dbReference type="Pfam" id="PF01266">
    <property type="entry name" value="DAO"/>
    <property type="match status" value="1"/>
</dbReference>
<dbReference type="PANTHER" id="PTHR43104">
    <property type="entry name" value="L-2-HYDROXYGLUTARATE DEHYDROGENASE, MITOCHONDRIAL"/>
    <property type="match status" value="1"/>
</dbReference>
<reference evidence="7" key="1">
    <citation type="journal article" date="2021" name="Nat. Microbiol.">
        <title>Cocultivation of an ultrasmall environmental parasitic bacterium with lytic ability against bacteria associated with wastewater foams.</title>
        <authorList>
            <person name="Batinovic S."/>
            <person name="Rose J.J.A."/>
            <person name="Ratcliffe J."/>
            <person name="Seviour R.J."/>
            <person name="Petrovski S."/>
        </authorList>
    </citation>
    <scope>NUCLEOTIDE SEQUENCE</scope>
    <source>
        <strain evidence="7">CON44</strain>
    </source>
</reference>
<organism evidence="7">
    <name type="scientific">Gordonia amarae</name>
    <dbReference type="NCBI Taxonomy" id="36821"/>
    <lineage>
        <taxon>Bacteria</taxon>
        <taxon>Bacillati</taxon>
        <taxon>Actinomycetota</taxon>
        <taxon>Actinomycetes</taxon>
        <taxon>Mycobacteriales</taxon>
        <taxon>Gordoniaceae</taxon>
        <taxon>Gordonia</taxon>
    </lineage>
</organism>
<dbReference type="AlphaFoldDB" id="A0A857KJ71"/>
<protein>
    <submittedName>
        <fullName evidence="7">FAD-dependent oxidoreductase</fullName>
    </submittedName>
</protein>
<dbReference type="Gene3D" id="3.30.9.10">
    <property type="entry name" value="D-Amino Acid Oxidase, subunit A, domain 2"/>
    <property type="match status" value="1"/>
</dbReference>
<evidence type="ECO:0000256" key="1">
    <source>
        <dbReference type="ARBA" id="ARBA00001974"/>
    </source>
</evidence>
<sequence length="375" mass="38933">MTDRVECVIVGAGVVGLAIARALAHAGREVMILEAADTFGTGISSRNSEVIHAGIYYPEGSLKARLCVRGRQLLYRYCADRGVPHHAIGKLIVATTDEQRGRLAVLADAAVTNGVTDLRELDADEVHALEPEITAVAGLLSPSTGIIDAAALMRSLLIDASESGAEIAYRSRITGARRRGAGVQPAGLEIDVAGVGSLTCDWLINAAGLGSWEVAGAVAGLPAAALPGRFLAKGNYFRLATGPAPCSRLVYPLPVDGGLGVHLTLDLEGNARFGPDVQWIDDLDYAVDGDRAGEFVAAIERYWPAVAGRELVADYAGIRPKLGGPGSPAADFRISTPAEHGVPGLINLFGIESPGLTSSLALAELVATRVCDAAT</sequence>
<proteinExistence type="inferred from homology"/>
<dbReference type="InterPro" id="IPR036188">
    <property type="entry name" value="FAD/NAD-bd_sf"/>
</dbReference>
<evidence type="ECO:0000256" key="4">
    <source>
        <dbReference type="ARBA" id="ARBA00023002"/>
    </source>
</evidence>
<feature type="domain" description="FAD dependent oxidoreductase" evidence="6">
    <location>
        <begin position="7"/>
        <end position="368"/>
    </location>
</feature>
<dbReference type="GO" id="GO:0047545">
    <property type="term" value="F:(S)-2-hydroxyglutarate dehydrogenase activity"/>
    <property type="evidence" value="ECO:0007669"/>
    <property type="project" value="TreeGrafter"/>
</dbReference>
<keyword evidence="4" id="KW-0560">Oxidoreductase</keyword>
<evidence type="ECO:0000256" key="5">
    <source>
        <dbReference type="ARBA" id="ARBA00037941"/>
    </source>
</evidence>
<accession>A0A857KJ71</accession>
<gene>
    <name evidence="7" type="ORF">GII30_11435</name>
</gene>
<dbReference type="RefSeq" id="WP_005183120.1">
    <property type="nucleotide sequence ID" value="NZ_CP045804.1"/>
</dbReference>
<evidence type="ECO:0000256" key="2">
    <source>
        <dbReference type="ARBA" id="ARBA00022630"/>
    </source>
</evidence>